<sequence length="46" mass="4846">MVSDNTEELFPQPSVKSTDKLRANLVRLVVPSGGVGVSEGDTSDLT</sequence>
<evidence type="ECO:0000313" key="2">
    <source>
        <dbReference type="Proteomes" id="UP000191055"/>
    </source>
</evidence>
<organism evidence="1 2">
    <name type="scientific">Alkalitalea saponilacus</name>
    <dbReference type="NCBI Taxonomy" id="889453"/>
    <lineage>
        <taxon>Bacteria</taxon>
        <taxon>Pseudomonadati</taxon>
        <taxon>Bacteroidota</taxon>
        <taxon>Bacteroidia</taxon>
        <taxon>Marinilabiliales</taxon>
        <taxon>Marinilabiliaceae</taxon>
        <taxon>Alkalitalea</taxon>
    </lineage>
</organism>
<proteinExistence type="predicted"/>
<dbReference type="EMBL" id="FUYV01000001">
    <property type="protein sequence ID" value="SKB37436.1"/>
    <property type="molecule type" value="Genomic_DNA"/>
</dbReference>
<protein>
    <submittedName>
        <fullName evidence="1">Uncharacterized protein</fullName>
    </submittedName>
</protein>
<accession>A0A1T5AR98</accession>
<reference evidence="1 2" key="1">
    <citation type="submission" date="2017-02" db="EMBL/GenBank/DDBJ databases">
        <authorList>
            <person name="Peterson S.W."/>
        </authorList>
    </citation>
    <scope>NUCLEOTIDE SEQUENCE [LARGE SCALE GENOMIC DNA]</scope>
    <source>
        <strain evidence="1 2">DSM 24412</strain>
    </source>
</reference>
<dbReference type="AlphaFoldDB" id="A0A1T5AR98"/>
<dbReference type="Proteomes" id="UP000191055">
    <property type="component" value="Unassembled WGS sequence"/>
</dbReference>
<keyword evidence="2" id="KW-1185">Reference proteome</keyword>
<evidence type="ECO:0000313" key="1">
    <source>
        <dbReference type="EMBL" id="SKB37436.1"/>
    </source>
</evidence>
<name>A0A1T5AR98_9BACT</name>
<gene>
    <name evidence="1" type="ORF">SAMN03080601_00351</name>
</gene>